<dbReference type="EC" id="1.1.-.-" evidence="3"/>
<feature type="region of interest" description="Disordered" evidence="2">
    <location>
        <begin position="180"/>
        <end position="239"/>
    </location>
</feature>
<dbReference type="SUPFAM" id="SSF51735">
    <property type="entry name" value="NAD(P)-binding Rossmann-fold domains"/>
    <property type="match status" value="1"/>
</dbReference>
<dbReference type="GO" id="GO:0016491">
    <property type="term" value="F:oxidoreductase activity"/>
    <property type="evidence" value="ECO:0007669"/>
    <property type="project" value="UniProtKB-KW"/>
</dbReference>
<name>A0ABW1CP11_9ACTN</name>
<dbReference type="Proteomes" id="UP001596058">
    <property type="component" value="Unassembled WGS sequence"/>
</dbReference>
<evidence type="ECO:0000256" key="2">
    <source>
        <dbReference type="SAM" id="MobiDB-lite"/>
    </source>
</evidence>
<comment type="similarity">
    <text evidence="1">Belongs to the short-chain dehydrogenases/reductases (SDR) family.</text>
</comment>
<dbReference type="PRINTS" id="PR00080">
    <property type="entry name" value="SDRFAMILY"/>
</dbReference>
<dbReference type="PANTHER" id="PTHR43313">
    <property type="entry name" value="SHORT-CHAIN DEHYDROGENASE/REDUCTASE FAMILY 9C"/>
    <property type="match status" value="1"/>
</dbReference>
<reference evidence="4" key="1">
    <citation type="journal article" date="2019" name="Int. J. Syst. Evol. Microbiol.">
        <title>The Global Catalogue of Microorganisms (GCM) 10K type strain sequencing project: providing services to taxonomists for standard genome sequencing and annotation.</title>
        <authorList>
            <consortium name="The Broad Institute Genomics Platform"/>
            <consortium name="The Broad Institute Genome Sequencing Center for Infectious Disease"/>
            <person name="Wu L."/>
            <person name="Ma J."/>
        </authorList>
    </citation>
    <scope>NUCLEOTIDE SEQUENCE [LARGE SCALE GENOMIC DNA]</scope>
    <source>
        <strain evidence="4">CCUG 53903</strain>
    </source>
</reference>
<dbReference type="PANTHER" id="PTHR43313:SF1">
    <property type="entry name" value="3BETA-HYDROXYSTEROID DEHYDROGENASE DHS-16"/>
    <property type="match status" value="1"/>
</dbReference>
<evidence type="ECO:0000256" key="1">
    <source>
        <dbReference type="RuleBase" id="RU000363"/>
    </source>
</evidence>
<dbReference type="PRINTS" id="PR00081">
    <property type="entry name" value="GDHRDH"/>
</dbReference>
<evidence type="ECO:0000313" key="3">
    <source>
        <dbReference type="EMBL" id="MFC5827282.1"/>
    </source>
</evidence>
<protein>
    <submittedName>
        <fullName evidence="3">SDR family oxidoreductase</fullName>
        <ecNumber evidence="3">1.1.-.-</ecNumber>
    </submittedName>
</protein>
<accession>A0ABW1CP11</accession>
<dbReference type="Gene3D" id="3.40.50.720">
    <property type="entry name" value="NAD(P)-binding Rossmann-like Domain"/>
    <property type="match status" value="1"/>
</dbReference>
<feature type="compositionally biased region" description="Basic and acidic residues" evidence="2">
    <location>
        <begin position="180"/>
        <end position="196"/>
    </location>
</feature>
<proteinExistence type="inferred from homology"/>
<dbReference type="RefSeq" id="WP_379516788.1">
    <property type="nucleotide sequence ID" value="NZ_JBHSPA010000028.1"/>
</dbReference>
<keyword evidence="4" id="KW-1185">Reference proteome</keyword>
<sequence>MSKTVLVTGASTGIGRATAFLLAREGFTVYAGVRKDADGEALGSTVTPIKLDVTDAGQIADAAERLGHLDALVNNAGIGVTGPVEFVPLDALRRQYEVNVFGQVAVTQAMLPMLRASRGRVVTVGSVGGWITLPFGGPLCSSKHAIRSINDAMRMELKPYGVAAVLIEPGSIHTDAVDKLEDEVEPRRPARPDRAQATRPLPGRQEVTADEHARPHRPPVHPRRPATACAGPVLKRSTP</sequence>
<dbReference type="EMBL" id="JBHSPA010000028">
    <property type="protein sequence ID" value="MFC5827282.1"/>
    <property type="molecule type" value="Genomic_DNA"/>
</dbReference>
<comment type="caution">
    <text evidence="3">The sequence shown here is derived from an EMBL/GenBank/DDBJ whole genome shotgun (WGS) entry which is preliminary data.</text>
</comment>
<keyword evidence="3" id="KW-0560">Oxidoreductase</keyword>
<dbReference type="InterPro" id="IPR002347">
    <property type="entry name" value="SDR_fam"/>
</dbReference>
<feature type="compositionally biased region" description="Basic residues" evidence="2">
    <location>
        <begin position="214"/>
        <end position="224"/>
    </location>
</feature>
<evidence type="ECO:0000313" key="4">
    <source>
        <dbReference type="Proteomes" id="UP001596058"/>
    </source>
</evidence>
<dbReference type="InterPro" id="IPR036291">
    <property type="entry name" value="NAD(P)-bd_dom_sf"/>
</dbReference>
<organism evidence="3 4">
    <name type="scientific">Nonomuraea insulae</name>
    <dbReference type="NCBI Taxonomy" id="1616787"/>
    <lineage>
        <taxon>Bacteria</taxon>
        <taxon>Bacillati</taxon>
        <taxon>Actinomycetota</taxon>
        <taxon>Actinomycetes</taxon>
        <taxon>Streptosporangiales</taxon>
        <taxon>Streptosporangiaceae</taxon>
        <taxon>Nonomuraea</taxon>
    </lineage>
</organism>
<dbReference type="CDD" id="cd05374">
    <property type="entry name" value="17beta-HSD-like_SDR_c"/>
    <property type="match status" value="1"/>
</dbReference>
<dbReference type="Pfam" id="PF00106">
    <property type="entry name" value="adh_short"/>
    <property type="match status" value="1"/>
</dbReference>
<gene>
    <name evidence="3" type="ORF">ACFPZ3_25740</name>
</gene>